<gene>
    <name evidence="1" type="ORF">PHMEG_00035099</name>
</gene>
<evidence type="ECO:0000313" key="2">
    <source>
        <dbReference type="Proteomes" id="UP000198211"/>
    </source>
</evidence>
<accession>A0A225UPN8</accession>
<dbReference type="EMBL" id="NBNE01013535">
    <property type="protein sequence ID" value="OWY95015.1"/>
    <property type="molecule type" value="Genomic_DNA"/>
</dbReference>
<proteinExistence type="predicted"/>
<name>A0A225UPN8_9STRA</name>
<sequence length="232" mass="26403">MEAAINTPPGPPAADTVLQEADSSALVALIDDVFSQQNNRRRHYSMKQKRDALVATEGMSQRKAASTQGVSRWTFTTEKALSRAPDRPEILPFKVELITFMKDTRRDSRSLTASIMASYIRDEHASWVDGYVKEKKDTSTAYESLLRLLRRFAYRHGFVQRTPHGLKEKLEDLETVQQDFAKFFKKNYVAYKPSEIFNCDETGIYFDMPPAKSYPKKGNLLLSPPSRSILLG</sequence>
<dbReference type="Proteomes" id="UP000198211">
    <property type="component" value="Unassembled WGS sequence"/>
</dbReference>
<organism evidence="1 2">
    <name type="scientific">Phytophthora megakarya</name>
    <dbReference type="NCBI Taxonomy" id="4795"/>
    <lineage>
        <taxon>Eukaryota</taxon>
        <taxon>Sar</taxon>
        <taxon>Stramenopiles</taxon>
        <taxon>Oomycota</taxon>
        <taxon>Peronosporomycetes</taxon>
        <taxon>Peronosporales</taxon>
        <taxon>Peronosporaceae</taxon>
        <taxon>Phytophthora</taxon>
    </lineage>
</organism>
<comment type="caution">
    <text evidence="1">The sequence shown here is derived from an EMBL/GenBank/DDBJ whole genome shotgun (WGS) entry which is preliminary data.</text>
</comment>
<reference evidence="2" key="1">
    <citation type="submission" date="2017-03" db="EMBL/GenBank/DDBJ databases">
        <title>Phytopthora megakarya and P. palmivora, two closely related causual agents of cacao black pod achieved similar genome size and gene model numbers by different mechanisms.</title>
        <authorList>
            <person name="Ali S."/>
            <person name="Shao J."/>
            <person name="Larry D.J."/>
            <person name="Kronmiller B."/>
            <person name="Shen D."/>
            <person name="Strem M.D."/>
            <person name="Melnick R.L."/>
            <person name="Guiltinan M.J."/>
            <person name="Tyler B.M."/>
            <person name="Meinhardt L.W."/>
            <person name="Bailey B.A."/>
        </authorList>
    </citation>
    <scope>NUCLEOTIDE SEQUENCE [LARGE SCALE GENOMIC DNA]</scope>
    <source>
        <strain evidence="2">zdho120</strain>
    </source>
</reference>
<keyword evidence="2" id="KW-1185">Reference proteome</keyword>
<evidence type="ECO:0000313" key="1">
    <source>
        <dbReference type="EMBL" id="OWY95015.1"/>
    </source>
</evidence>
<dbReference type="OrthoDB" id="121853at2759"/>
<dbReference type="AlphaFoldDB" id="A0A225UPN8"/>
<protein>
    <submittedName>
        <fullName evidence="1">Uncharacterized protein</fullName>
    </submittedName>
</protein>